<feature type="compositionally biased region" description="Low complexity" evidence="1">
    <location>
        <begin position="246"/>
        <end position="264"/>
    </location>
</feature>
<comment type="caution">
    <text evidence="2">The sequence shown here is derived from an EMBL/GenBank/DDBJ whole genome shotgun (WGS) entry which is preliminary data.</text>
</comment>
<evidence type="ECO:0000256" key="1">
    <source>
        <dbReference type="SAM" id="MobiDB-lite"/>
    </source>
</evidence>
<dbReference type="AlphaFoldDB" id="A0A8T2SUF1"/>
<evidence type="ECO:0000313" key="3">
    <source>
        <dbReference type="Proteomes" id="UP000825935"/>
    </source>
</evidence>
<feature type="region of interest" description="Disordered" evidence="1">
    <location>
        <begin position="226"/>
        <end position="265"/>
    </location>
</feature>
<protein>
    <submittedName>
        <fullName evidence="2">Uncharacterized protein</fullName>
    </submittedName>
</protein>
<organism evidence="2 3">
    <name type="scientific">Ceratopteris richardii</name>
    <name type="common">Triangle waterfern</name>
    <dbReference type="NCBI Taxonomy" id="49495"/>
    <lineage>
        <taxon>Eukaryota</taxon>
        <taxon>Viridiplantae</taxon>
        <taxon>Streptophyta</taxon>
        <taxon>Embryophyta</taxon>
        <taxon>Tracheophyta</taxon>
        <taxon>Polypodiopsida</taxon>
        <taxon>Polypodiidae</taxon>
        <taxon>Polypodiales</taxon>
        <taxon>Pteridineae</taxon>
        <taxon>Pteridaceae</taxon>
        <taxon>Parkerioideae</taxon>
        <taxon>Ceratopteris</taxon>
    </lineage>
</organism>
<feature type="region of interest" description="Disordered" evidence="1">
    <location>
        <begin position="308"/>
        <end position="376"/>
    </location>
</feature>
<feature type="compositionally biased region" description="Basic and acidic residues" evidence="1">
    <location>
        <begin position="64"/>
        <end position="74"/>
    </location>
</feature>
<name>A0A8T2SUF1_CERRI</name>
<dbReference type="EMBL" id="CM035423">
    <property type="protein sequence ID" value="KAH7366238.1"/>
    <property type="molecule type" value="Genomic_DNA"/>
</dbReference>
<feature type="compositionally biased region" description="Polar residues" evidence="1">
    <location>
        <begin position="311"/>
        <end position="337"/>
    </location>
</feature>
<feature type="compositionally biased region" description="Low complexity" evidence="1">
    <location>
        <begin position="76"/>
        <end position="93"/>
    </location>
</feature>
<proteinExistence type="predicted"/>
<feature type="compositionally biased region" description="Low complexity" evidence="1">
    <location>
        <begin position="185"/>
        <end position="197"/>
    </location>
</feature>
<sequence>MLLEAAMEELRPDAPTTSSPPQPAKAEIDPELEVSNTHNIKARRPAERLETIVVARSDVEKPFFKDDAASKDGFSDEFSSNNASSSLSTSFCDDSSEGLSLIQDDNEFASRVLNREPSNLGESHRFGGYRSPAMATGGVPFQWESQPGKAKDTASIKEEEEEQVAPLGLPPFRVASPSQIPPYASPSRSSATSSPSSITGKVKNLLMNHVKKPSVDHFSFSIRLDTQKSPSRSLQLGSKNRRKRSSWSSFGHSSVPSSPSDIPPHATTEKVMHVQRNEELYVSRTSVNSSDPSSSPYYFSPLSNSSSYISQGTMSPRASTARSSNTARPINSHNTFTAGGRRKSSAASIGTVSNISLSDNENTSDPQNGHGFSSSFVSPEMEFLDDEQLVPDVYTVDVQKDSKTETTMDEFINRGSGAMNRSLSTSRVTFSDGRDTQTKNKSRYYSAQLNAHGESKTLEGSIDTKIYNTKLDVLFPLRKPNSSGILTPQRINQMDESPGDRPAYADALDTSLDCSDITDNEQLNSMMQTIMKVKPPNDLPAHEVVMQANDDNGFAYSPIASAFVFSPTKDSHCATRHYLQPSSLGKIGHGILNSRAKCGNEDQNQKVIQQPKSILKNAQYHELQRTQSLSVRTGNGSQTAPFPPCIQQSKSLNHSSSQKISSVLLRFAEAEERHFNPKKQHQHHGIRAPACIQPMCSFLGRALLCRTKLTSHSSWGHP</sequence>
<reference evidence="2" key="1">
    <citation type="submission" date="2021-08" db="EMBL/GenBank/DDBJ databases">
        <title>WGS assembly of Ceratopteris richardii.</title>
        <authorList>
            <person name="Marchant D.B."/>
            <person name="Chen G."/>
            <person name="Jenkins J."/>
            <person name="Shu S."/>
            <person name="Leebens-Mack J."/>
            <person name="Grimwood J."/>
            <person name="Schmutz J."/>
            <person name="Soltis P."/>
            <person name="Soltis D."/>
            <person name="Chen Z.-H."/>
        </authorList>
    </citation>
    <scope>NUCLEOTIDE SEQUENCE</scope>
    <source>
        <strain evidence="2">Whitten #5841</strain>
        <tissue evidence="2">Leaf</tissue>
    </source>
</reference>
<feature type="compositionally biased region" description="Polar residues" evidence="1">
    <location>
        <begin position="345"/>
        <end position="376"/>
    </location>
</feature>
<keyword evidence="3" id="KW-1185">Reference proteome</keyword>
<feature type="region of interest" description="Disordered" evidence="1">
    <location>
        <begin position="1"/>
        <end position="43"/>
    </location>
</feature>
<evidence type="ECO:0000313" key="2">
    <source>
        <dbReference type="EMBL" id="KAH7366238.1"/>
    </source>
</evidence>
<accession>A0A8T2SUF1</accession>
<feature type="region of interest" description="Disordered" evidence="1">
    <location>
        <begin position="115"/>
        <end position="198"/>
    </location>
</feature>
<feature type="compositionally biased region" description="Polar residues" evidence="1">
    <location>
        <begin position="227"/>
        <end position="237"/>
    </location>
</feature>
<dbReference type="Proteomes" id="UP000825935">
    <property type="component" value="Chromosome 18"/>
</dbReference>
<dbReference type="OrthoDB" id="691043at2759"/>
<gene>
    <name evidence="2" type="ORF">KP509_18G069600</name>
</gene>
<feature type="region of interest" description="Disordered" evidence="1">
    <location>
        <begin position="64"/>
        <end position="95"/>
    </location>
</feature>